<accession>A0AA39XV25</accession>
<protein>
    <submittedName>
        <fullName evidence="2">Uncharacterized protein</fullName>
    </submittedName>
</protein>
<name>A0AA39XV25_9PEZI</name>
<feature type="compositionally biased region" description="Polar residues" evidence="1">
    <location>
        <begin position="34"/>
        <end position="54"/>
    </location>
</feature>
<sequence>MATLIPRTLSRPHLGSNFGTPKITIRGGLYSAPKISSSPAANTELQSRKPQTPL</sequence>
<comment type="caution">
    <text evidence="2">The sequence shown here is derived from an EMBL/GenBank/DDBJ whole genome shotgun (WGS) entry which is preliminary data.</text>
</comment>
<evidence type="ECO:0000313" key="3">
    <source>
        <dbReference type="Proteomes" id="UP001174936"/>
    </source>
</evidence>
<organism evidence="2 3">
    <name type="scientific">Cercophora newfieldiana</name>
    <dbReference type="NCBI Taxonomy" id="92897"/>
    <lineage>
        <taxon>Eukaryota</taxon>
        <taxon>Fungi</taxon>
        <taxon>Dikarya</taxon>
        <taxon>Ascomycota</taxon>
        <taxon>Pezizomycotina</taxon>
        <taxon>Sordariomycetes</taxon>
        <taxon>Sordariomycetidae</taxon>
        <taxon>Sordariales</taxon>
        <taxon>Lasiosphaeriaceae</taxon>
        <taxon>Cercophora</taxon>
    </lineage>
</organism>
<dbReference type="AlphaFoldDB" id="A0AA39XV25"/>
<gene>
    <name evidence="2" type="ORF">B0T16DRAFT_201952</name>
</gene>
<proteinExistence type="predicted"/>
<keyword evidence="3" id="KW-1185">Reference proteome</keyword>
<feature type="region of interest" description="Disordered" evidence="1">
    <location>
        <begin position="1"/>
        <end position="54"/>
    </location>
</feature>
<dbReference type="Proteomes" id="UP001174936">
    <property type="component" value="Unassembled WGS sequence"/>
</dbReference>
<evidence type="ECO:0000256" key="1">
    <source>
        <dbReference type="SAM" id="MobiDB-lite"/>
    </source>
</evidence>
<evidence type="ECO:0000313" key="2">
    <source>
        <dbReference type="EMBL" id="KAK0640756.1"/>
    </source>
</evidence>
<reference evidence="2" key="1">
    <citation type="submission" date="2023-06" db="EMBL/GenBank/DDBJ databases">
        <title>Genome-scale phylogeny and comparative genomics of the fungal order Sordariales.</title>
        <authorList>
            <consortium name="Lawrence Berkeley National Laboratory"/>
            <person name="Hensen N."/>
            <person name="Bonometti L."/>
            <person name="Westerberg I."/>
            <person name="Brannstrom I.O."/>
            <person name="Guillou S."/>
            <person name="Cros-Aarteil S."/>
            <person name="Calhoun S."/>
            <person name="Haridas S."/>
            <person name="Kuo A."/>
            <person name="Mondo S."/>
            <person name="Pangilinan J."/>
            <person name="Riley R."/>
            <person name="Labutti K."/>
            <person name="Andreopoulos B."/>
            <person name="Lipzen A."/>
            <person name="Chen C."/>
            <person name="Yanf M."/>
            <person name="Daum C."/>
            <person name="Ng V."/>
            <person name="Clum A."/>
            <person name="Steindorff A."/>
            <person name="Ohm R."/>
            <person name="Martin F."/>
            <person name="Silar P."/>
            <person name="Natvig D."/>
            <person name="Lalanne C."/>
            <person name="Gautier V."/>
            <person name="Ament-Velasquez S.L."/>
            <person name="Kruys A."/>
            <person name="Hutchinson M.I."/>
            <person name="Powell A.J."/>
            <person name="Barry K."/>
            <person name="Miller A.N."/>
            <person name="Grigoriev I.V."/>
            <person name="Debuchy R."/>
            <person name="Gladieux P."/>
            <person name="Thoren M.H."/>
            <person name="Johannesson H."/>
        </authorList>
    </citation>
    <scope>NUCLEOTIDE SEQUENCE</scope>
    <source>
        <strain evidence="2">SMH2532-1</strain>
    </source>
</reference>
<dbReference type="EMBL" id="JAULSV010000006">
    <property type="protein sequence ID" value="KAK0640756.1"/>
    <property type="molecule type" value="Genomic_DNA"/>
</dbReference>